<dbReference type="PANTHER" id="PTHR21716:SF4">
    <property type="entry name" value="TRANSMEMBRANE PROTEIN 245"/>
    <property type="match status" value="1"/>
</dbReference>
<feature type="transmembrane region" description="Helical" evidence="6">
    <location>
        <begin position="29"/>
        <end position="46"/>
    </location>
</feature>
<feature type="transmembrane region" description="Helical" evidence="6">
    <location>
        <begin position="257"/>
        <end position="279"/>
    </location>
</feature>
<feature type="transmembrane region" description="Helical" evidence="6">
    <location>
        <begin position="6"/>
        <end position="22"/>
    </location>
</feature>
<comment type="similarity">
    <text evidence="2">Belongs to the autoinducer-2 exporter (AI-2E) (TC 2.A.86) family.</text>
</comment>
<protein>
    <submittedName>
        <fullName evidence="8">AI-2E family transporter</fullName>
    </submittedName>
    <submittedName>
        <fullName evidence="7">Acid membrane antigen A</fullName>
    </submittedName>
</protein>
<name>A0AAD0VLV3_9BACT</name>
<dbReference type="Pfam" id="PF01594">
    <property type="entry name" value="AI-2E_transport"/>
    <property type="match status" value="1"/>
</dbReference>
<dbReference type="RefSeq" id="WP_115428222.1">
    <property type="nucleotide sequence ID" value="NZ_CP031367.1"/>
</dbReference>
<keyword evidence="10" id="KW-1185">Reference proteome</keyword>
<evidence type="ECO:0000256" key="2">
    <source>
        <dbReference type="ARBA" id="ARBA00009773"/>
    </source>
</evidence>
<keyword evidence="5 6" id="KW-0472">Membrane</keyword>
<feature type="transmembrane region" description="Helical" evidence="6">
    <location>
        <begin position="300"/>
        <end position="333"/>
    </location>
</feature>
<organism evidence="7 9">
    <name type="scientific">Aliarcobacter trophiarum LMG 25534</name>
    <dbReference type="NCBI Taxonomy" id="1032241"/>
    <lineage>
        <taxon>Bacteria</taxon>
        <taxon>Pseudomonadati</taxon>
        <taxon>Campylobacterota</taxon>
        <taxon>Epsilonproteobacteria</taxon>
        <taxon>Campylobacterales</taxon>
        <taxon>Arcobacteraceae</taxon>
        <taxon>Aliarcobacter</taxon>
    </lineage>
</organism>
<evidence type="ECO:0000313" key="8">
    <source>
        <dbReference type="EMBL" id="RXJ91348.1"/>
    </source>
</evidence>
<reference evidence="7 9" key="2">
    <citation type="submission" date="2018-07" db="EMBL/GenBank/DDBJ databases">
        <title>Complete genome of the Arcobacter trophiarum type strain LMG 25534.</title>
        <authorList>
            <person name="Miller W.G."/>
            <person name="Yee E."/>
        </authorList>
    </citation>
    <scope>NUCLEOTIDE SEQUENCE [LARGE SCALE GENOMIC DNA]</scope>
    <source>
        <strain evidence="7 9">LMG 25534</strain>
    </source>
</reference>
<dbReference type="EMBL" id="CP031367">
    <property type="protein sequence ID" value="AXK48708.1"/>
    <property type="molecule type" value="Genomic_DNA"/>
</dbReference>
<feature type="transmembrane region" description="Helical" evidence="6">
    <location>
        <begin position="151"/>
        <end position="171"/>
    </location>
</feature>
<dbReference type="Proteomes" id="UP000289132">
    <property type="component" value="Unassembled WGS sequence"/>
</dbReference>
<sequence length="342" mass="38495">MKPIYFLILLALLLFYFIIELFNPFLKSIFVATLLTIATNSLYLRLNQKIKNRVISSSIFTISMTALFFLPILYCILSFATFFNQVDQALLIQNLNEIKNSSLSFLAEISFMQDFLQNITKQIDIGKIVQELVSFSAYLGKNSAKFMLDMILILIFFFFFTLFSNQIAQYLKDLTPINSDDANILFNESSSVMSVVFYSILTTAIFQGFLFGAFLSAFGYNGLLFGVLYGFASLVPVIGGVIMWLPVAIYEAATGTFFNAIFIAIYSIVVISIIADTFIKPLIISYINKRIVKTPTKINSLLIFFAIVAGLGTFGFWGMIIGPAMVSLFVSIMHLIKKYSNF</sequence>
<comment type="subcellular location">
    <subcellularLocation>
        <location evidence="1">Membrane</location>
        <topology evidence="1">Multi-pass membrane protein</topology>
    </subcellularLocation>
</comment>
<keyword evidence="3 6" id="KW-0812">Transmembrane</keyword>
<feature type="transmembrane region" description="Helical" evidence="6">
    <location>
        <begin position="222"/>
        <end position="245"/>
    </location>
</feature>
<reference evidence="8 10" key="1">
    <citation type="submission" date="2017-10" db="EMBL/GenBank/DDBJ databases">
        <title>Genomics of the genus Arcobacter.</title>
        <authorList>
            <person name="Perez-Cataluna A."/>
            <person name="Figueras M.J."/>
        </authorList>
    </citation>
    <scope>NUCLEOTIDE SEQUENCE [LARGE SCALE GENOMIC DNA]</scope>
    <source>
        <strain evidence="8 10">LMG 25534</strain>
    </source>
</reference>
<dbReference type="Proteomes" id="UP000254504">
    <property type="component" value="Chromosome"/>
</dbReference>
<evidence type="ECO:0000256" key="3">
    <source>
        <dbReference type="ARBA" id="ARBA00022692"/>
    </source>
</evidence>
<dbReference type="PANTHER" id="PTHR21716">
    <property type="entry name" value="TRANSMEMBRANE PROTEIN"/>
    <property type="match status" value="1"/>
</dbReference>
<evidence type="ECO:0000256" key="4">
    <source>
        <dbReference type="ARBA" id="ARBA00022989"/>
    </source>
</evidence>
<dbReference type="GO" id="GO:0016020">
    <property type="term" value="C:membrane"/>
    <property type="evidence" value="ECO:0007669"/>
    <property type="project" value="UniProtKB-SubCell"/>
</dbReference>
<evidence type="ECO:0000256" key="5">
    <source>
        <dbReference type="ARBA" id="ARBA00023136"/>
    </source>
</evidence>
<feature type="transmembrane region" description="Helical" evidence="6">
    <location>
        <begin position="191"/>
        <end position="215"/>
    </location>
</feature>
<dbReference type="EMBL" id="PDKD01000008">
    <property type="protein sequence ID" value="RXJ91348.1"/>
    <property type="molecule type" value="Genomic_DNA"/>
</dbReference>
<evidence type="ECO:0000256" key="1">
    <source>
        <dbReference type="ARBA" id="ARBA00004141"/>
    </source>
</evidence>
<evidence type="ECO:0000256" key="6">
    <source>
        <dbReference type="SAM" id="Phobius"/>
    </source>
</evidence>
<evidence type="ECO:0000313" key="9">
    <source>
        <dbReference type="Proteomes" id="UP000254504"/>
    </source>
</evidence>
<dbReference type="InterPro" id="IPR002549">
    <property type="entry name" value="AI-2E-like"/>
</dbReference>
<accession>A0AAD0VLV3</accession>
<dbReference type="AlphaFoldDB" id="A0AAD0VLV3"/>
<dbReference type="KEGG" id="atp:ATR_0840"/>
<evidence type="ECO:0000313" key="7">
    <source>
        <dbReference type="EMBL" id="AXK48708.1"/>
    </source>
</evidence>
<evidence type="ECO:0000313" key="10">
    <source>
        <dbReference type="Proteomes" id="UP000289132"/>
    </source>
</evidence>
<gene>
    <name evidence="7" type="primary">amaA</name>
    <name evidence="7" type="ORF">ATR_0840</name>
    <name evidence="8" type="ORF">CRU87_05755</name>
</gene>
<proteinExistence type="inferred from homology"/>
<keyword evidence="4 6" id="KW-1133">Transmembrane helix</keyword>
<feature type="transmembrane region" description="Helical" evidence="6">
    <location>
        <begin position="58"/>
        <end position="83"/>
    </location>
</feature>